<reference evidence="2" key="2">
    <citation type="submission" date="2017-06" db="EMBL/GenBank/DDBJ databases">
        <title>The pomegranate genome and the genomics of punicalagin biosynthesis.</title>
        <authorList>
            <person name="Xu C."/>
        </authorList>
    </citation>
    <scope>NUCLEOTIDE SEQUENCE [LARGE SCALE GENOMIC DNA]</scope>
    <source>
        <tissue evidence="2">Fresh leaf</tissue>
    </source>
</reference>
<comment type="caution">
    <text evidence="2">The sequence shown here is derived from an EMBL/GenBank/DDBJ whole genome shotgun (WGS) entry which is preliminary data.</text>
</comment>
<feature type="compositionally biased region" description="Acidic residues" evidence="1">
    <location>
        <begin position="64"/>
        <end position="73"/>
    </location>
</feature>
<dbReference type="EMBL" id="PGOL01000350">
    <property type="protein sequence ID" value="PKI71910.1"/>
    <property type="molecule type" value="Genomic_DNA"/>
</dbReference>
<accession>A0A218W702</accession>
<evidence type="ECO:0000256" key="1">
    <source>
        <dbReference type="SAM" id="MobiDB-lite"/>
    </source>
</evidence>
<dbReference type="AlphaFoldDB" id="A0A218W702"/>
<keyword evidence="5" id="KW-1185">Reference proteome</keyword>
<protein>
    <submittedName>
        <fullName evidence="2">Uncharacterized protein</fullName>
    </submittedName>
</protein>
<reference evidence="4" key="1">
    <citation type="journal article" date="2017" name="Plant J.">
        <title>The pomegranate (Punica granatum L.) genome and the genomics of punicalagin biosynthesis.</title>
        <authorList>
            <person name="Qin G."/>
            <person name="Xu C."/>
            <person name="Ming R."/>
            <person name="Tang H."/>
            <person name="Guyot R."/>
            <person name="Kramer E.M."/>
            <person name="Hu Y."/>
            <person name="Yi X."/>
            <person name="Qi Y."/>
            <person name="Xu X."/>
            <person name="Gao Z."/>
            <person name="Pan H."/>
            <person name="Jian J."/>
            <person name="Tian Y."/>
            <person name="Yue Z."/>
            <person name="Xu Y."/>
        </authorList>
    </citation>
    <scope>NUCLEOTIDE SEQUENCE [LARGE SCALE GENOMIC DNA]</scope>
    <source>
        <strain evidence="4">cv. Dabenzi</strain>
    </source>
</reference>
<dbReference type="Proteomes" id="UP000233551">
    <property type="component" value="Unassembled WGS sequence"/>
</dbReference>
<proteinExistence type="predicted"/>
<evidence type="ECO:0000313" key="2">
    <source>
        <dbReference type="EMBL" id="OWM68090.1"/>
    </source>
</evidence>
<gene>
    <name evidence="2" type="ORF">CDL15_Pgr016290</name>
    <name evidence="3" type="ORF">CRG98_007678</name>
</gene>
<sequence length="73" mass="8224">MLVIVTRLFIKRRRGIETRSVLGPLNDLLDFILLIIEFEQLGSQSQSSQASDVLEGTRFAEAKEGEDDEDKEG</sequence>
<name>A0A218W702_PUNGR</name>
<dbReference type="Proteomes" id="UP000197138">
    <property type="component" value="Unassembled WGS sequence"/>
</dbReference>
<evidence type="ECO:0000313" key="5">
    <source>
        <dbReference type="Proteomes" id="UP000233551"/>
    </source>
</evidence>
<evidence type="ECO:0000313" key="4">
    <source>
        <dbReference type="Proteomes" id="UP000197138"/>
    </source>
</evidence>
<organism evidence="2 4">
    <name type="scientific">Punica granatum</name>
    <name type="common">Pomegranate</name>
    <dbReference type="NCBI Taxonomy" id="22663"/>
    <lineage>
        <taxon>Eukaryota</taxon>
        <taxon>Viridiplantae</taxon>
        <taxon>Streptophyta</taxon>
        <taxon>Embryophyta</taxon>
        <taxon>Tracheophyta</taxon>
        <taxon>Spermatophyta</taxon>
        <taxon>Magnoliopsida</taxon>
        <taxon>eudicotyledons</taxon>
        <taxon>Gunneridae</taxon>
        <taxon>Pentapetalae</taxon>
        <taxon>rosids</taxon>
        <taxon>malvids</taxon>
        <taxon>Myrtales</taxon>
        <taxon>Lythraceae</taxon>
        <taxon>Punica</taxon>
    </lineage>
</organism>
<feature type="region of interest" description="Disordered" evidence="1">
    <location>
        <begin position="43"/>
        <end position="73"/>
    </location>
</feature>
<evidence type="ECO:0000313" key="3">
    <source>
        <dbReference type="EMBL" id="PKI71910.1"/>
    </source>
</evidence>
<dbReference type="EMBL" id="MTKT01005171">
    <property type="protein sequence ID" value="OWM68090.1"/>
    <property type="molecule type" value="Genomic_DNA"/>
</dbReference>
<reference evidence="3 5" key="3">
    <citation type="submission" date="2017-11" db="EMBL/GenBank/DDBJ databases">
        <title>De-novo sequencing of pomegranate (Punica granatum L.) genome.</title>
        <authorList>
            <person name="Akparov Z."/>
            <person name="Amiraslanov A."/>
            <person name="Hajiyeva S."/>
            <person name="Abbasov M."/>
            <person name="Kaur K."/>
            <person name="Hamwieh A."/>
            <person name="Solovyev V."/>
            <person name="Salamov A."/>
            <person name="Braich B."/>
            <person name="Kosarev P."/>
            <person name="Mahmoud A."/>
            <person name="Hajiyev E."/>
            <person name="Babayeva S."/>
            <person name="Izzatullayeva V."/>
            <person name="Mammadov A."/>
            <person name="Mammadov A."/>
            <person name="Sharifova S."/>
            <person name="Ojaghi J."/>
            <person name="Eynullazada K."/>
            <person name="Bayramov B."/>
            <person name="Abdulazimova A."/>
            <person name="Shahmuradov I."/>
        </authorList>
    </citation>
    <scope>NUCLEOTIDE SEQUENCE [LARGE SCALE GENOMIC DNA]</scope>
    <source>
        <strain evidence="3">AG2017</strain>
        <strain evidence="5">cv. AG2017</strain>
        <tissue evidence="3">Leaf</tissue>
    </source>
</reference>